<evidence type="ECO:0000256" key="1">
    <source>
        <dbReference type="SAM" id="SignalP"/>
    </source>
</evidence>
<proteinExistence type="predicted"/>
<dbReference type="SUPFAM" id="SSF101148">
    <property type="entry name" value="Plant invertase/pectin methylesterase inhibitor"/>
    <property type="match status" value="1"/>
</dbReference>
<evidence type="ECO:0000313" key="4">
    <source>
        <dbReference type="Proteomes" id="UP000030748"/>
    </source>
</evidence>
<dbReference type="GO" id="GO:0004857">
    <property type="term" value="F:enzyme inhibitor activity"/>
    <property type="evidence" value="ECO:0007669"/>
    <property type="project" value="InterPro"/>
</dbReference>
<accession>A0A022PPY9</accession>
<dbReference type="InterPro" id="IPR035513">
    <property type="entry name" value="Invertase/methylesterase_inhib"/>
</dbReference>
<reference evidence="3 4" key="1">
    <citation type="journal article" date="2013" name="Proc. Natl. Acad. Sci. U.S.A.">
        <title>Fine-scale variation in meiotic recombination in Mimulus inferred from population shotgun sequencing.</title>
        <authorList>
            <person name="Hellsten U."/>
            <person name="Wright K.M."/>
            <person name="Jenkins J."/>
            <person name="Shu S."/>
            <person name="Yuan Y."/>
            <person name="Wessler S.R."/>
            <person name="Schmutz J."/>
            <person name="Willis J.H."/>
            <person name="Rokhsar D.S."/>
        </authorList>
    </citation>
    <scope>NUCLEOTIDE SEQUENCE [LARGE SCALE GENOMIC DNA]</scope>
    <source>
        <strain evidence="4">cv. DUN x IM62</strain>
    </source>
</reference>
<dbReference type="OrthoDB" id="903589at2759"/>
<dbReference type="PhylomeDB" id="A0A022PPY9"/>
<dbReference type="OMA" id="IAECANS"/>
<keyword evidence="4" id="KW-1185">Reference proteome</keyword>
<dbReference type="PANTHER" id="PTHR31890:SF9">
    <property type="entry name" value="PLANT INVERTASE_PECTIN METHYLESTERASE INHIBITOR SUPERFAMILY PROTEIN"/>
    <property type="match status" value="1"/>
</dbReference>
<name>A0A022PPY9_ERYGU</name>
<dbReference type="SMART" id="SM00856">
    <property type="entry name" value="PMEI"/>
    <property type="match status" value="1"/>
</dbReference>
<dbReference type="PANTHER" id="PTHR31890">
    <property type="entry name" value="PLANT INVERTASE/PECTIN METHYLESTERASE INHIBITOR SUPERFAMILY PROTEIN"/>
    <property type="match status" value="1"/>
</dbReference>
<evidence type="ECO:0000259" key="2">
    <source>
        <dbReference type="SMART" id="SM00856"/>
    </source>
</evidence>
<dbReference type="NCBIfam" id="TIGR01614">
    <property type="entry name" value="PME_inhib"/>
    <property type="match status" value="1"/>
</dbReference>
<keyword evidence="1" id="KW-0732">Signal</keyword>
<protein>
    <recommendedName>
        <fullName evidence="2">Pectinesterase inhibitor domain-containing protein</fullName>
    </recommendedName>
</protein>
<dbReference type="Gene3D" id="1.20.140.40">
    <property type="entry name" value="Invertase/pectin methylesterase inhibitor family protein"/>
    <property type="match status" value="1"/>
</dbReference>
<dbReference type="EMBL" id="KI632373">
    <property type="protein sequence ID" value="EYU17489.1"/>
    <property type="molecule type" value="Genomic_DNA"/>
</dbReference>
<dbReference type="InterPro" id="IPR006501">
    <property type="entry name" value="Pectinesterase_inhib_dom"/>
</dbReference>
<dbReference type="AlphaFoldDB" id="A0A022PPY9"/>
<dbReference type="eggNOG" id="ENOG502R85V">
    <property type="taxonomic scope" value="Eukaryota"/>
</dbReference>
<dbReference type="Proteomes" id="UP000030748">
    <property type="component" value="Unassembled WGS sequence"/>
</dbReference>
<feature type="signal peptide" evidence="1">
    <location>
        <begin position="1"/>
        <end position="26"/>
    </location>
</feature>
<sequence>MSSSSVSILFTITISVLLFSTKSAAASSSSLINDACSTTNRDNFDVKSCVATLESDKKIASAKNFHDLSAAILKAGIVDTTATRAYLIKKAAEKSNQKDVYDQCKLAYDSVIGNIKGALSELDDDPMSATYDLSLASNDSMQPCLAALRAAGAAADKTVLAGNNDLFIYIFSAIAACDKI</sequence>
<organism evidence="3 4">
    <name type="scientific">Erythranthe guttata</name>
    <name type="common">Yellow monkey flower</name>
    <name type="synonym">Mimulus guttatus</name>
    <dbReference type="NCBI Taxonomy" id="4155"/>
    <lineage>
        <taxon>Eukaryota</taxon>
        <taxon>Viridiplantae</taxon>
        <taxon>Streptophyta</taxon>
        <taxon>Embryophyta</taxon>
        <taxon>Tracheophyta</taxon>
        <taxon>Spermatophyta</taxon>
        <taxon>Magnoliopsida</taxon>
        <taxon>eudicotyledons</taxon>
        <taxon>Gunneridae</taxon>
        <taxon>Pentapetalae</taxon>
        <taxon>asterids</taxon>
        <taxon>lamiids</taxon>
        <taxon>Lamiales</taxon>
        <taxon>Phrymaceae</taxon>
        <taxon>Erythranthe</taxon>
    </lineage>
</organism>
<feature type="chain" id="PRO_5001503498" description="Pectinesterase inhibitor domain-containing protein" evidence="1">
    <location>
        <begin position="27"/>
        <end position="180"/>
    </location>
</feature>
<feature type="domain" description="Pectinesterase inhibitor" evidence="2">
    <location>
        <begin position="27"/>
        <end position="176"/>
    </location>
</feature>
<dbReference type="Pfam" id="PF04043">
    <property type="entry name" value="PMEI"/>
    <property type="match status" value="1"/>
</dbReference>
<evidence type="ECO:0000313" key="3">
    <source>
        <dbReference type="EMBL" id="EYU17489.1"/>
    </source>
</evidence>
<dbReference type="KEGG" id="egt:105950688"/>
<dbReference type="STRING" id="4155.A0A022PPY9"/>
<gene>
    <name evidence="3" type="ORF">MIMGU_mgv1a014740mg</name>
</gene>